<evidence type="ECO:0000313" key="3">
    <source>
        <dbReference type="Proteomes" id="UP000663888"/>
    </source>
</evidence>
<dbReference type="SUPFAM" id="SSF56112">
    <property type="entry name" value="Protein kinase-like (PK-like)"/>
    <property type="match status" value="1"/>
</dbReference>
<evidence type="ECO:0000313" key="2">
    <source>
        <dbReference type="EMBL" id="CAE6401205.1"/>
    </source>
</evidence>
<dbReference type="InterPro" id="IPR011009">
    <property type="entry name" value="Kinase-like_dom_sf"/>
</dbReference>
<proteinExistence type="predicted"/>
<accession>A0A8H2WQ34</accession>
<feature type="domain" description="Protein kinase" evidence="1">
    <location>
        <begin position="98"/>
        <end position="187"/>
    </location>
</feature>
<organism evidence="2 3">
    <name type="scientific">Rhizoctonia solani</name>
    <dbReference type="NCBI Taxonomy" id="456999"/>
    <lineage>
        <taxon>Eukaryota</taxon>
        <taxon>Fungi</taxon>
        <taxon>Dikarya</taxon>
        <taxon>Basidiomycota</taxon>
        <taxon>Agaricomycotina</taxon>
        <taxon>Agaricomycetes</taxon>
        <taxon>Cantharellales</taxon>
        <taxon>Ceratobasidiaceae</taxon>
        <taxon>Rhizoctonia</taxon>
    </lineage>
</organism>
<dbReference type="Pfam" id="PF07714">
    <property type="entry name" value="PK_Tyr_Ser-Thr"/>
    <property type="match status" value="1"/>
</dbReference>
<comment type="caution">
    <text evidence="2">The sequence shown here is derived from an EMBL/GenBank/DDBJ whole genome shotgun (WGS) entry which is preliminary data.</text>
</comment>
<evidence type="ECO:0000259" key="1">
    <source>
        <dbReference type="PROSITE" id="PS50011"/>
    </source>
</evidence>
<dbReference type="InterPro" id="IPR001245">
    <property type="entry name" value="Ser-Thr/Tyr_kinase_cat_dom"/>
</dbReference>
<dbReference type="GO" id="GO:0004672">
    <property type="term" value="F:protein kinase activity"/>
    <property type="evidence" value="ECO:0007669"/>
    <property type="project" value="InterPro"/>
</dbReference>
<dbReference type="PROSITE" id="PS50011">
    <property type="entry name" value="PROTEIN_KINASE_DOM"/>
    <property type="match status" value="1"/>
</dbReference>
<dbReference type="EMBL" id="CAJMWX010000092">
    <property type="protein sequence ID" value="CAE6401205.1"/>
    <property type="molecule type" value="Genomic_DNA"/>
</dbReference>
<dbReference type="GO" id="GO:0005524">
    <property type="term" value="F:ATP binding"/>
    <property type="evidence" value="ECO:0007669"/>
    <property type="project" value="InterPro"/>
</dbReference>
<sequence length="187" mass="20793">MQFGIIRLRYPCYSSSRSASFSQRDLVGIQAPPPCAFKRIEVEIDMSDRSSMYERSVVGTSEEMESAIISGSMSIPEILIRLGRHGCQDITNQLDLSKFGRAAVSTGGFGDVYYGALQDGTRVGAKCLRLLIGVDDQDLKKQLKRAARELYVWSKCKHPNILELFGVAQYGERVAMVSPWMENGNIS</sequence>
<dbReference type="AlphaFoldDB" id="A0A8H2WQ34"/>
<protein>
    <recommendedName>
        <fullName evidence="1">Protein kinase domain-containing protein</fullName>
    </recommendedName>
</protein>
<dbReference type="Gene3D" id="1.10.510.10">
    <property type="entry name" value="Transferase(Phosphotransferase) domain 1"/>
    <property type="match status" value="1"/>
</dbReference>
<dbReference type="InterPro" id="IPR000719">
    <property type="entry name" value="Prot_kinase_dom"/>
</dbReference>
<dbReference type="Proteomes" id="UP000663888">
    <property type="component" value="Unassembled WGS sequence"/>
</dbReference>
<reference evidence="2" key="1">
    <citation type="submission" date="2021-01" db="EMBL/GenBank/DDBJ databases">
        <authorList>
            <person name="Kaushik A."/>
        </authorList>
    </citation>
    <scope>NUCLEOTIDE SEQUENCE</scope>
    <source>
        <strain evidence="2">AG4-R118</strain>
    </source>
</reference>
<name>A0A8H2WQ34_9AGAM</name>
<gene>
    <name evidence="2" type="ORF">RDB_LOCUS3865</name>
</gene>